<evidence type="ECO:0000256" key="2">
    <source>
        <dbReference type="ARBA" id="ARBA00022475"/>
    </source>
</evidence>
<dbReference type="EMBL" id="QCXX01000001">
    <property type="protein sequence ID" value="PUV25619.1"/>
    <property type="molecule type" value="Genomic_DNA"/>
</dbReference>
<gene>
    <name evidence="8" type="ORF">DCO56_01135</name>
</gene>
<dbReference type="PIRSF" id="PIRSF035875">
    <property type="entry name" value="RNase_BN"/>
    <property type="match status" value="1"/>
</dbReference>
<dbReference type="RefSeq" id="WP_108631940.1">
    <property type="nucleotide sequence ID" value="NZ_QCXX01000001.1"/>
</dbReference>
<keyword evidence="4 7" id="KW-1133">Transmembrane helix</keyword>
<feature type="transmembrane region" description="Helical" evidence="7">
    <location>
        <begin position="223"/>
        <end position="243"/>
    </location>
</feature>
<feature type="transmembrane region" description="Helical" evidence="7">
    <location>
        <begin position="37"/>
        <end position="61"/>
    </location>
</feature>
<name>A0A363NXT8_9SPHI</name>
<dbReference type="OrthoDB" id="9797028at2"/>
<reference evidence="8 9" key="1">
    <citation type="submission" date="2018-04" db="EMBL/GenBank/DDBJ databases">
        <title>Sphingobacterium sp. M46 Genome.</title>
        <authorList>
            <person name="Cheng J."/>
            <person name="Li Y."/>
        </authorList>
    </citation>
    <scope>NUCLEOTIDE SEQUENCE [LARGE SCALE GENOMIC DNA]</scope>
    <source>
        <strain evidence="8 9">M46</strain>
    </source>
</reference>
<feature type="region of interest" description="Disordered" evidence="6">
    <location>
        <begin position="304"/>
        <end position="336"/>
    </location>
</feature>
<dbReference type="InterPro" id="IPR017039">
    <property type="entry name" value="Virul_fac_BrkB"/>
</dbReference>
<feature type="transmembrane region" description="Helical" evidence="7">
    <location>
        <begin position="191"/>
        <end position="211"/>
    </location>
</feature>
<dbReference type="GO" id="GO:0005886">
    <property type="term" value="C:plasma membrane"/>
    <property type="evidence" value="ECO:0007669"/>
    <property type="project" value="UniProtKB-SubCell"/>
</dbReference>
<evidence type="ECO:0000313" key="9">
    <source>
        <dbReference type="Proteomes" id="UP000250831"/>
    </source>
</evidence>
<feature type="transmembrane region" description="Helical" evidence="7">
    <location>
        <begin position="100"/>
        <end position="125"/>
    </location>
</feature>
<evidence type="ECO:0000256" key="6">
    <source>
        <dbReference type="SAM" id="MobiDB-lite"/>
    </source>
</evidence>
<dbReference type="NCBIfam" id="TIGR00765">
    <property type="entry name" value="yihY_not_rbn"/>
    <property type="match status" value="1"/>
</dbReference>
<evidence type="ECO:0000256" key="7">
    <source>
        <dbReference type="SAM" id="Phobius"/>
    </source>
</evidence>
<protein>
    <submittedName>
        <fullName evidence="8">Ribonuclease BN</fullName>
    </submittedName>
</protein>
<dbReference type="PANTHER" id="PTHR30213:SF1">
    <property type="entry name" value="INNER MEMBRANE PROTEIN YHJD"/>
    <property type="match status" value="1"/>
</dbReference>
<comment type="subcellular location">
    <subcellularLocation>
        <location evidence="1">Cell membrane</location>
        <topology evidence="1">Multi-pass membrane protein</topology>
    </subcellularLocation>
</comment>
<keyword evidence="9" id="KW-1185">Reference proteome</keyword>
<comment type="caution">
    <text evidence="8">The sequence shown here is derived from an EMBL/GenBank/DDBJ whole genome shotgun (WGS) entry which is preliminary data.</text>
</comment>
<feature type="compositionally biased region" description="Basic and acidic residues" evidence="6">
    <location>
        <begin position="318"/>
        <end position="336"/>
    </location>
</feature>
<proteinExistence type="predicted"/>
<dbReference type="PANTHER" id="PTHR30213">
    <property type="entry name" value="INNER MEMBRANE PROTEIN YHJD"/>
    <property type="match status" value="1"/>
</dbReference>
<evidence type="ECO:0000313" key="8">
    <source>
        <dbReference type="EMBL" id="PUV25619.1"/>
    </source>
</evidence>
<keyword evidence="2" id="KW-1003">Cell membrane</keyword>
<dbReference type="AlphaFoldDB" id="A0A363NXT8"/>
<feature type="transmembrane region" description="Helical" evidence="7">
    <location>
        <begin position="255"/>
        <end position="278"/>
    </location>
</feature>
<dbReference type="Proteomes" id="UP000250831">
    <property type="component" value="Unassembled WGS sequence"/>
</dbReference>
<evidence type="ECO:0000256" key="4">
    <source>
        <dbReference type="ARBA" id="ARBA00022989"/>
    </source>
</evidence>
<keyword evidence="5 7" id="KW-0472">Membrane</keyword>
<evidence type="ECO:0000256" key="3">
    <source>
        <dbReference type="ARBA" id="ARBA00022692"/>
    </source>
</evidence>
<dbReference type="Pfam" id="PF03631">
    <property type="entry name" value="Virul_fac_BrkB"/>
    <property type="match status" value="1"/>
</dbReference>
<organism evidence="8 9">
    <name type="scientific">Sphingobacterium athyrii</name>
    <dbReference type="NCBI Taxonomy" id="2152717"/>
    <lineage>
        <taxon>Bacteria</taxon>
        <taxon>Pseudomonadati</taxon>
        <taxon>Bacteroidota</taxon>
        <taxon>Sphingobacteriia</taxon>
        <taxon>Sphingobacteriales</taxon>
        <taxon>Sphingobacteriaceae</taxon>
        <taxon>Sphingobacterium</taxon>
    </lineage>
</organism>
<keyword evidence="3 7" id="KW-0812">Transmembrane</keyword>
<sequence>MDIRTKSRSKIKTYWRILKSSVAGFLNEDSMKYSASLSYYTVFSIGPILVLIISLAGIFYGEDAIEGKVFMELRGLVGNSAAKQIQEVIQNLELSGKSNMALLISSITLILGATSVFGDIQNSINKIWHVRAKPKKGWLKLIQDRLLSSSLVIGLGFLLVVTLIINGIILALTGQLQRYFPDMTVMLVDGINFALSFGIIFVLFSIIFKVLPDVNIQWRNVRAGALFTSILFVLGRYLIGIYLEHSATQDTYGAAGSFVLILLWVYYTAAILYFGAIYTREYATVMGIPIEPAQFAVHVETQEIERSDGEIPPAPLTQEEKQVVSDQKSDSGARTP</sequence>
<evidence type="ECO:0000256" key="5">
    <source>
        <dbReference type="ARBA" id="ARBA00023136"/>
    </source>
</evidence>
<accession>A0A363NXT8</accession>
<evidence type="ECO:0000256" key="1">
    <source>
        <dbReference type="ARBA" id="ARBA00004651"/>
    </source>
</evidence>
<feature type="transmembrane region" description="Helical" evidence="7">
    <location>
        <begin position="146"/>
        <end position="171"/>
    </location>
</feature>